<dbReference type="UniPathway" id="UPA00047">
    <property type="reaction ID" value="UER00066"/>
</dbReference>
<keyword evidence="5 9" id="KW-0808">Transferase</keyword>
<dbReference type="AlphaFoldDB" id="A0A3M8D0D4"/>
<dbReference type="GO" id="GO:0003852">
    <property type="term" value="F:2-isopropylmalate synthase activity"/>
    <property type="evidence" value="ECO:0007669"/>
    <property type="project" value="InterPro"/>
</dbReference>
<keyword evidence="6" id="KW-0100">Branched-chain amino acid biosynthesis</keyword>
<dbReference type="SMART" id="SM00917">
    <property type="entry name" value="LeuA_dimer"/>
    <property type="match status" value="1"/>
</dbReference>
<dbReference type="InterPro" id="IPR054691">
    <property type="entry name" value="LeuA/HCS_post-cat"/>
</dbReference>
<proteinExistence type="inferred from homology"/>
<dbReference type="SUPFAM" id="SSF51569">
    <property type="entry name" value="Aldolase"/>
    <property type="match status" value="1"/>
</dbReference>
<dbReference type="PANTHER" id="PTHR43538:SF1">
    <property type="entry name" value="(R)-CITRAMALATE SYNTHASE"/>
    <property type="match status" value="1"/>
</dbReference>
<keyword evidence="4" id="KW-0412">Isoleucine biosynthesis</keyword>
<dbReference type="GO" id="GO:0009097">
    <property type="term" value="P:isoleucine biosynthetic process"/>
    <property type="evidence" value="ECO:0007669"/>
    <property type="project" value="UniProtKB-UniRule"/>
</dbReference>
<name>A0A3M8D0D4_9BACL</name>
<dbReference type="Proteomes" id="UP000281915">
    <property type="component" value="Unassembled WGS sequence"/>
</dbReference>
<dbReference type="EMBL" id="RHHT01000012">
    <property type="protein sequence ID" value="RNB81536.1"/>
    <property type="molecule type" value="Genomic_DNA"/>
</dbReference>
<dbReference type="InterPro" id="IPR036230">
    <property type="entry name" value="LeuA_allosteric_dom_sf"/>
</dbReference>
<dbReference type="InterPro" id="IPR000891">
    <property type="entry name" value="PYR_CT"/>
</dbReference>
<accession>A0A3M8D0D4</accession>
<evidence type="ECO:0000256" key="8">
    <source>
        <dbReference type="NCBIfam" id="TIGR00977"/>
    </source>
</evidence>
<dbReference type="Pfam" id="PF08502">
    <property type="entry name" value="LeuA_dimer"/>
    <property type="match status" value="1"/>
</dbReference>
<evidence type="ECO:0000256" key="7">
    <source>
        <dbReference type="ARBA" id="ARBA00048263"/>
    </source>
</evidence>
<comment type="catalytic activity">
    <reaction evidence="7">
        <text>pyruvate + acetyl-CoA + H2O = (3R)-citramalate + CoA + H(+)</text>
        <dbReference type="Rhea" id="RHEA:19045"/>
        <dbReference type="ChEBI" id="CHEBI:15361"/>
        <dbReference type="ChEBI" id="CHEBI:15377"/>
        <dbReference type="ChEBI" id="CHEBI:15378"/>
        <dbReference type="ChEBI" id="CHEBI:30934"/>
        <dbReference type="ChEBI" id="CHEBI:57287"/>
        <dbReference type="ChEBI" id="CHEBI:57288"/>
        <dbReference type="EC" id="2.3.3.21"/>
    </reaction>
</comment>
<dbReference type="Gene3D" id="3.30.160.270">
    <property type="match status" value="1"/>
</dbReference>
<dbReference type="InterPro" id="IPR005675">
    <property type="entry name" value="Citramal_synthase"/>
</dbReference>
<dbReference type="InterPro" id="IPR002034">
    <property type="entry name" value="AIPM/Hcit_synth_CS"/>
</dbReference>
<keyword evidence="3" id="KW-0028">Amino-acid biosynthesis</keyword>
<dbReference type="InterPro" id="IPR013709">
    <property type="entry name" value="2-isopropylmalate_synth_dimer"/>
</dbReference>
<dbReference type="PANTHER" id="PTHR43538">
    <property type="entry name" value="ALPHA-IPM SYNTHASE/HOMOCITRATE SYNTHASE"/>
    <property type="match status" value="1"/>
</dbReference>
<dbReference type="EC" id="2.3.3.21" evidence="8"/>
<organism evidence="11 12">
    <name type="scientific">Brevibacillus panacihumi</name>
    <dbReference type="NCBI Taxonomy" id="497735"/>
    <lineage>
        <taxon>Bacteria</taxon>
        <taxon>Bacillati</taxon>
        <taxon>Bacillota</taxon>
        <taxon>Bacilli</taxon>
        <taxon>Bacillales</taxon>
        <taxon>Paenibacillaceae</taxon>
        <taxon>Brevibacillus</taxon>
    </lineage>
</organism>
<dbReference type="Pfam" id="PF00682">
    <property type="entry name" value="HMGL-like"/>
    <property type="match status" value="1"/>
</dbReference>
<dbReference type="NCBIfam" id="TIGR00977">
    <property type="entry name" value="citramal_synth"/>
    <property type="match status" value="1"/>
</dbReference>
<evidence type="ECO:0000256" key="2">
    <source>
        <dbReference type="ARBA" id="ARBA00006154"/>
    </source>
</evidence>
<protein>
    <recommendedName>
        <fullName evidence="8">Citramalate synthase</fullName>
        <ecNumber evidence="8">2.3.3.21</ecNumber>
    </recommendedName>
</protein>
<dbReference type="PROSITE" id="PS00815">
    <property type="entry name" value="AIPM_HOMOCIT_SYNTH_1"/>
    <property type="match status" value="1"/>
</dbReference>
<comment type="similarity">
    <text evidence="2 9">Belongs to the alpha-IPM synthase/homocitrate synthase family.</text>
</comment>
<dbReference type="Pfam" id="PF22617">
    <property type="entry name" value="HCS_D2"/>
    <property type="match status" value="1"/>
</dbReference>
<comment type="pathway">
    <text evidence="1">Amino-acid biosynthesis; L-isoleucine biosynthesis; 2-oxobutanoate from pyruvate: step 1/3.</text>
</comment>
<dbReference type="GO" id="GO:0043714">
    <property type="term" value="F:(R)-citramalate synthase activity"/>
    <property type="evidence" value="ECO:0007669"/>
    <property type="project" value="UniProtKB-UniRule"/>
</dbReference>
<dbReference type="InterPro" id="IPR013785">
    <property type="entry name" value="Aldolase_TIM"/>
</dbReference>
<dbReference type="CDD" id="cd07941">
    <property type="entry name" value="DRE_TIM_LeuA3"/>
    <property type="match status" value="1"/>
</dbReference>
<sequence length="540" mass="58970">MERKVYLYDTTLRDGTQGEGISLSVEDKIKIALRLDQFGIDFIEGGWPGSNPKDMAFFERIREVPLKHAKITAFGSTCRPHVAAAEDDNLRALIESGVKAAAIFGKSWDMHVTDALKTTLEENLRMVGDSVSFLKSQGLTTLFLAEHFFDGYKANSAYAMQVLQAAEQAGADWIVLCDTNGGSLPTEIYDIVKAVLKNLHVPLGIHPHNDSGVAVANVLAAVQAGATQVQGTINGIGERCGNVNLISVVPNLQLKLGYSCVSSEQLQQLTQLSRYVAEIANMTLPNNQPFVGNSAFAHKGGIHVSAVLRDPKTYEHIEPEEIGNKRRVLVSELAGQSNLQAKMEELGIDLSLERAEAREIIKTIKEREFQGYQYEGAEASLTLMLLEASGKLKNLFSLDSFKILMEKSASHAITSEATVKIHVNTEVVHTAADGNGPVNALDNAMRKALEVYYPCISKMHLTDYKVRVLDENGATAAKVRVLIESACDGEKWSTVGVSTNVIEASWEALADSIRYLLWKEGCEEAKNLVASEARVGILNH</sequence>
<dbReference type="PROSITE" id="PS00816">
    <property type="entry name" value="AIPM_HOMOCIT_SYNTH_2"/>
    <property type="match status" value="1"/>
</dbReference>
<dbReference type="SUPFAM" id="SSF110921">
    <property type="entry name" value="2-isopropylmalate synthase LeuA, allosteric (dimerisation) domain"/>
    <property type="match status" value="1"/>
</dbReference>
<evidence type="ECO:0000256" key="9">
    <source>
        <dbReference type="RuleBase" id="RU003523"/>
    </source>
</evidence>
<dbReference type="RefSeq" id="WP_122912822.1">
    <property type="nucleotide sequence ID" value="NZ_RHHT01000012.1"/>
</dbReference>
<comment type="caution">
    <text evidence="11">The sequence shown here is derived from an EMBL/GenBank/DDBJ whole genome shotgun (WGS) entry which is preliminary data.</text>
</comment>
<evidence type="ECO:0000256" key="5">
    <source>
        <dbReference type="ARBA" id="ARBA00022679"/>
    </source>
</evidence>
<evidence type="ECO:0000256" key="1">
    <source>
        <dbReference type="ARBA" id="ARBA00004743"/>
    </source>
</evidence>
<dbReference type="Gene3D" id="3.20.20.70">
    <property type="entry name" value="Aldolase class I"/>
    <property type="match status" value="1"/>
</dbReference>
<evidence type="ECO:0000313" key="11">
    <source>
        <dbReference type="EMBL" id="RNB81536.1"/>
    </source>
</evidence>
<evidence type="ECO:0000256" key="4">
    <source>
        <dbReference type="ARBA" id="ARBA00022624"/>
    </source>
</evidence>
<dbReference type="PROSITE" id="PS50991">
    <property type="entry name" value="PYR_CT"/>
    <property type="match status" value="1"/>
</dbReference>
<evidence type="ECO:0000313" key="12">
    <source>
        <dbReference type="Proteomes" id="UP000281915"/>
    </source>
</evidence>
<gene>
    <name evidence="11" type="ORF">EDM58_07630</name>
</gene>
<evidence type="ECO:0000256" key="6">
    <source>
        <dbReference type="ARBA" id="ARBA00023304"/>
    </source>
</evidence>
<evidence type="ECO:0000259" key="10">
    <source>
        <dbReference type="PROSITE" id="PS50991"/>
    </source>
</evidence>
<dbReference type="Gene3D" id="1.10.238.260">
    <property type="match status" value="1"/>
</dbReference>
<reference evidence="11 12" key="1">
    <citation type="submission" date="2018-10" db="EMBL/GenBank/DDBJ databases">
        <title>Phylogenomics of Brevibacillus.</title>
        <authorList>
            <person name="Dunlap C."/>
        </authorList>
    </citation>
    <scope>NUCLEOTIDE SEQUENCE [LARGE SCALE GENOMIC DNA]</scope>
    <source>
        <strain evidence="11 12">JCM 15085</strain>
    </source>
</reference>
<evidence type="ECO:0000256" key="3">
    <source>
        <dbReference type="ARBA" id="ARBA00022605"/>
    </source>
</evidence>
<dbReference type="GO" id="GO:0009098">
    <property type="term" value="P:L-leucine biosynthetic process"/>
    <property type="evidence" value="ECO:0007669"/>
    <property type="project" value="InterPro"/>
</dbReference>
<feature type="domain" description="Pyruvate carboxyltransferase" evidence="10">
    <location>
        <begin position="5"/>
        <end position="267"/>
    </location>
</feature>